<proteinExistence type="predicted"/>
<protein>
    <submittedName>
        <fullName evidence="1">Uncharacterized protein</fullName>
    </submittedName>
</protein>
<name>A0A151IUP9_9HYME</name>
<dbReference type="EMBL" id="KQ980950">
    <property type="protein sequence ID" value="KYN11191.1"/>
    <property type="molecule type" value="Genomic_DNA"/>
</dbReference>
<dbReference type="Proteomes" id="UP000078492">
    <property type="component" value="Unassembled WGS sequence"/>
</dbReference>
<dbReference type="STRING" id="471704.A0A151IUP9"/>
<accession>A0A151IUP9</accession>
<keyword evidence="2" id="KW-1185">Reference proteome</keyword>
<evidence type="ECO:0000313" key="2">
    <source>
        <dbReference type="Proteomes" id="UP000078492"/>
    </source>
</evidence>
<gene>
    <name evidence="1" type="ORF">ALC57_16659</name>
</gene>
<organism evidence="1 2">
    <name type="scientific">Trachymyrmex cornetzi</name>
    <dbReference type="NCBI Taxonomy" id="471704"/>
    <lineage>
        <taxon>Eukaryota</taxon>
        <taxon>Metazoa</taxon>
        <taxon>Ecdysozoa</taxon>
        <taxon>Arthropoda</taxon>
        <taxon>Hexapoda</taxon>
        <taxon>Insecta</taxon>
        <taxon>Pterygota</taxon>
        <taxon>Neoptera</taxon>
        <taxon>Endopterygota</taxon>
        <taxon>Hymenoptera</taxon>
        <taxon>Apocrita</taxon>
        <taxon>Aculeata</taxon>
        <taxon>Formicoidea</taxon>
        <taxon>Formicidae</taxon>
        <taxon>Myrmicinae</taxon>
        <taxon>Trachymyrmex</taxon>
    </lineage>
</organism>
<reference evidence="1 2" key="1">
    <citation type="submission" date="2015-09" db="EMBL/GenBank/DDBJ databases">
        <title>Trachymyrmex cornetzi WGS genome.</title>
        <authorList>
            <person name="Nygaard S."/>
            <person name="Hu H."/>
            <person name="Boomsma J."/>
            <person name="Zhang G."/>
        </authorList>
    </citation>
    <scope>NUCLEOTIDE SEQUENCE [LARGE SCALE GENOMIC DNA]</scope>
    <source>
        <strain evidence="1">Tcor2-1</strain>
        <tissue evidence="1">Whole body</tissue>
    </source>
</reference>
<dbReference type="AlphaFoldDB" id="A0A151IUP9"/>
<sequence length="68" mass="8181">MKNRQPYSLKKFMKLYNIVQIMANAWLTYDLIDSGLFSTKLMCPIFDYTYNYIPMRVIIYKLLLFGII</sequence>
<evidence type="ECO:0000313" key="1">
    <source>
        <dbReference type="EMBL" id="KYN11191.1"/>
    </source>
</evidence>